<feature type="compositionally biased region" description="Gly residues" evidence="1">
    <location>
        <begin position="171"/>
        <end position="181"/>
    </location>
</feature>
<sequence>MKFTTFAGVLAIAGVVSANNGYSNPAPKPAPNGGYPNGAPAPGPYSARTSAYTKVGGNVRTIEICTTQFCGQYIAAVPTNVATVRGVYTTKITKTVKAPSVKYVTQKYQTKSVIKTVTKVCATYTAKAPVYNAYNTKTVTVTTAVYTASVTKPVTKYTTITTTVPYVAPGNNGGNNGGKGGSYKEKRNSGYGAPAPAPNGGAKGPGPYPTAVKCAKTLQAISTLTYTSTVGKPTATVIVYGKTATIIRTKSVTKTITPPVKTAVKTVVVTKSVRGTTTKICYKTIHKTAIVTKTASPYPNGGNYA</sequence>
<organism evidence="3 4">
    <name type="scientific">Drechslerella stenobrocha 248</name>
    <dbReference type="NCBI Taxonomy" id="1043628"/>
    <lineage>
        <taxon>Eukaryota</taxon>
        <taxon>Fungi</taxon>
        <taxon>Dikarya</taxon>
        <taxon>Ascomycota</taxon>
        <taxon>Pezizomycotina</taxon>
        <taxon>Orbiliomycetes</taxon>
        <taxon>Orbiliales</taxon>
        <taxon>Orbiliaceae</taxon>
        <taxon>Drechslerella</taxon>
    </lineage>
</organism>
<keyword evidence="2" id="KW-0732">Signal</keyword>
<dbReference type="EMBL" id="KI966457">
    <property type="protein sequence ID" value="EWC43650.1"/>
    <property type="molecule type" value="Genomic_DNA"/>
</dbReference>
<reference evidence="3 4" key="1">
    <citation type="submission" date="2013-05" db="EMBL/GenBank/DDBJ databases">
        <title>Drechslerella stenobrocha genome reveals carnivorous origination and mechanical trapping mechanism of predatory fungi.</title>
        <authorList>
            <person name="Liu X."/>
            <person name="Zhang W."/>
            <person name="Liu K."/>
        </authorList>
    </citation>
    <scope>NUCLEOTIDE SEQUENCE [LARGE SCALE GENOMIC DNA]</scope>
    <source>
        <strain evidence="3 4">248</strain>
    </source>
</reference>
<feature type="region of interest" description="Disordered" evidence="1">
    <location>
        <begin position="168"/>
        <end position="204"/>
    </location>
</feature>
<feature type="chain" id="PRO_5004893678" evidence="2">
    <location>
        <begin position="19"/>
        <end position="305"/>
    </location>
</feature>
<dbReference type="Proteomes" id="UP000024837">
    <property type="component" value="Unassembled WGS sequence"/>
</dbReference>
<gene>
    <name evidence="3" type="ORF">DRE_01537</name>
</gene>
<proteinExistence type="predicted"/>
<name>W7I4I8_9PEZI</name>
<protein>
    <submittedName>
        <fullName evidence="3">Uncharacterized protein</fullName>
    </submittedName>
</protein>
<dbReference type="AlphaFoldDB" id="W7I4I8"/>
<feature type="compositionally biased region" description="Low complexity" evidence="1">
    <location>
        <begin position="190"/>
        <end position="200"/>
    </location>
</feature>
<evidence type="ECO:0000256" key="2">
    <source>
        <dbReference type="SAM" id="SignalP"/>
    </source>
</evidence>
<evidence type="ECO:0000256" key="1">
    <source>
        <dbReference type="SAM" id="MobiDB-lite"/>
    </source>
</evidence>
<dbReference type="HOGENOM" id="CLU_912237_0_0_1"/>
<keyword evidence="4" id="KW-1185">Reference proteome</keyword>
<accession>W7I4I8</accession>
<evidence type="ECO:0000313" key="3">
    <source>
        <dbReference type="EMBL" id="EWC43650.1"/>
    </source>
</evidence>
<evidence type="ECO:0000313" key="4">
    <source>
        <dbReference type="Proteomes" id="UP000024837"/>
    </source>
</evidence>
<feature type="signal peptide" evidence="2">
    <location>
        <begin position="1"/>
        <end position="18"/>
    </location>
</feature>